<dbReference type="PANTHER" id="PTHR16099:SF5">
    <property type="entry name" value="NUCLEOTIDE TRIPHOSPHATE DIPHOSPHATASE NUDT15"/>
    <property type="match status" value="1"/>
</dbReference>
<dbReference type="GO" id="GO:0006203">
    <property type="term" value="P:dGTP catabolic process"/>
    <property type="evidence" value="ECO:0007669"/>
    <property type="project" value="TreeGrafter"/>
</dbReference>
<keyword evidence="5" id="KW-1185">Reference proteome</keyword>
<gene>
    <name evidence="4" type="ORF">PEGY_LOCUS632</name>
</gene>
<comment type="caution">
    <text evidence="4">The sequence shown here is derived from an EMBL/GenBank/DDBJ whole genome shotgun (WGS) entry which is preliminary data.</text>
</comment>
<dbReference type="PANTHER" id="PTHR16099">
    <property type="entry name" value="8-OXO-DGTP DIPHOSPHATES NUDT15"/>
    <property type="match status" value="1"/>
</dbReference>
<organism evidence="4 5">
    <name type="scientific">Penicillium egyptiacum</name>
    <dbReference type="NCBI Taxonomy" id="1303716"/>
    <lineage>
        <taxon>Eukaryota</taxon>
        <taxon>Fungi</taxon>
        <taxon>Dikarya</taxon>
        <taxon>Ascomycota</taxon>
        <taxon>Pezizomycotina</taxon>
        <taxon>Eurotiomycetes</taxon>
        <taxon>Eurotiomycetidae</taxon>
        <taxon>Eurotiales</taxon>
        <taxon>Aspergillaceae</taxon>
        <taxon>Penicillium</taxon>
    </lineage>
</organism>
<accession>A0A9W4K1N7</accession>
<evidence type="ECO:0000313" key="4">
    <source>
        <dbReference type="EMBL" id="CAG8885844.1"/>
    </source>
</evidence>
<dbReference type="GO" id="GO:0005829">
    <property type="term" value="C:cytosol"/>
    <property type="evidence" value="ECO:0007669"/>
    <property type="project" value="TreeGrafter"/>
</dbReference>
<dbReference type="FunFam" id="3.90.79.10:FF:000060">
    <property type="entry name" value="Nudix hydrolase 1"/>
    <property type="match status" value="1"/>
</dbReference>
<proteinExistence type="inferred from homology"/>
<dbReference type="EMBL" id="CAJVRC010000835">
    <property type="protein sequence ID" value="CAG8885844.1"/>
    <property type="molecule type" value="Genomic_DNA"/>
</dbReference>
<dbReference type="InterPro" id="IPR015797">
    <property type="entry name" value="NUDIX_hydrolase-like_dom_sf"/>
</dbReference>
<evidence type="ECO:0000259" key="3">
    <source>
        <dbReference type="PROSITE" id="PS51462"/>
    </source>
</evidence>
<dbReference type="InterPro" id="IPR000086">
    <property type="entry name" value="NUDIX_hydrolase_dom"/>
</dbReference>
<dbReference type="InterPro" id="IPR020084">
    <property type="entry name" value="NUDIX_hydrolase_CS"/>
</dbReference>
<name>A0A9W4K1N7_9EURO</name>
<dbReference type="Pfam" id="PF00293">
    <property type="entry name" value="NUDIX"/>
    <property type="match status" value="1"/>
</dbReference>
<dbReference type="Proteomes" id="UP001154252">
    <property type="component" value="Unassembled WGS sequence"/>
</dbReference>
<dbReference type="PROSITE" id="PS51462">
    <property type="entry name" value="NUDIX"/>
    <property type="match status" value="1"/>
</dbReference>
<evidence type="ECO:0000313" key="5">
    <source>
        <dbReference type="Proteomes" id="UP001154252"/>
    </source>
</evidence>
<sequence length="105" mass="11389">MEPKVGVSVFVRNNGGKFVLGKRLGSTGAGTWALPGGHLEFGESLETCAAREVLEETGLVVQDLQFLTVVNSVMHTEGRHYAVVFFGGYISEKDGEAYQPQVSIW</sequence>
<dbReference type="OrthoDB" id="447842at2759"/>
<dbReference type="PROSITE" id="PS00893">
    <property type="entry name" value="NUDIX_BOX"/>
    <property type="match status" value="1"/>
</dbReference>
<dbReference type="SUPFAM" id="SSF55811">
    <property type="entry name" value="Nudix"/>
    <property type="match status" value="1"/>
</dbReference>
<dbReference type="InterPro" id="IPR020476">
    <property type="entry name" value="Nudix_hydrolase"/>
</dbReference>
<dbReference type="GO" id="GO:0035539">
    <property type="term" value="F:8-oxo-7,8-dihydrodeoxyguanosine triphosphate pyrophosphatase activity"/>
    <property type="evidence" value="ECO:0007669"/>
    <property type="project" value="TreeGrafter"/>
</dbReference>
<comment type="similarity">
    <text evidence="2">Belongs to the Nudix hydrolase family.</text>
</comment>
<evidence type="ECO:0000256" key="1">
    <source>
        <dbReference type="ARBA" id="ARBA00022801"/>
    </source>
</evidence>
<reference evidence="4" key="1">
    <citation type="submission" date="2021-07" db="EMBL/GenBank/DDBJ databases">
        <authorList>
            <person name="Branca A.L. A."/>
        </authorList>
    </citation>
    <scope>NUCLEOTIDE SEQUENCE</scope>
</reference>
<protein>
    <recommendedName>
        <fullName evidence="3">Nudix hydrolase domain-containing protein</fullName>
    </recommendedName>
</protein>
<dbReference type="CDD" id="cd04678">
    <property type="entry name" value="NUDIX_MTH2_Nudt15"/>
    <property type="match status" value="1"/>
</dbReference>
<feature type="domain" description="Nudix hydrolase" evidence="3">
    <location>
        <begin position="2"/>
        <end position="105"/>
    </location>
</feature>
<evidence type="ECO:0000256" key="2">
    <source>
        <dbReference type="RuleBase" id="RU003476"/>
    </source>
</evidence>
<dbReference type="PRINTS" id="PR00502">
    <property type="entry name" value="NUDIXFAMILY"/>
</dbReference>
<keyword evidence="1 2" id="KW-0378">Hydrolase</keyword>
<dbReference type="Gene3D" id="3.90.79.10">
    <property type="entry name" value="Nucleoside Triphosphate Pyrophosphohydrolase"/>
    <property type="match status" value="1"/>
</dbReference>
<dbReference type="AlphaFoldDB" id="A0A9W4K1N7"/>